<evidence type="ECO:0000313" key="10">
    <source>
        <dbReference type="Proteomes" id="UP000322873"/>
    </source>
</evidence>
<feature type="transmembrane region" description="Helical" evidence="7">
    <location>
        <begin position="49"/>
        <end position="68"/>
    </location>
</feature>
<evidence type="ECO:0000256" key="5">
    <source>
        <dbReference type="ARBA" id="ARBA00038359"/>
    </source>
</evidence>
<dbReference type="PANTHER" id="PTHR33048">
    <property type="entry name" value="PTH11-LIKE INTEGRAL MEMBRANE PROTEIN (AFU_ORTHOLOGUE AFUA_5G11245)"/>
    <property type="match status" value="1"/>
</dbReference>
<dbReference type="InterPro" id="IPR052337">
    <property type="entry name" value="SAT4-like"/>
</dbReference>
<feature type="transmembrane region" description="Helical" evidence="7">
    <location>
        <begin position="20"/>
        <end position="42"/>
    </location>
</feature>
<evidence type="ECO:0000313" key="9">
    <source>
        <dbReference type="EMBL" id="KAA8569786.1"/>
    </source>
</evidence>
<evidence type="ECO:0000256" key="1">
    <source>
        <dbReference type="ARBA" id="ARBA00004141"/>
    </source>
</evidence>
<dbReference type="Pfam" id="PF20684">
    <property type="entry name" value="Fung_rhodopsin"/>
    <property type="match status" value="1"/>
</dbReference>
<feature type="domain" description="Rhodopsin" evidence="8">
    <location>
        <begin position="3"/>
        <end position="186"/>
    </location>
</feature>
<dbReference type="VEuPathDB" id="FungiDB:MFRU_004g04680"/>
<feature type="compositionally biased region" description="Pro residues" evidence="6">
    <location>
        <begin position="349"/>
        <end position="360"/>
    </location>
</feature>
<evidence type="ECO:0000256" key="4">
    <source>
        <dbReference type="ARBA" id="ARBA00023136"/>
    </source>
</evidence>
<feature type="region of interest" description="Disordered" evidence="6">
    <location>
        <begin position="210"/>
        <end position="242"/>
    </location>
</feature>
<dbReference type="EMBL" id="VICG01000008">
    <property type="protein sequence ID" value="KAA8569786.1"/>
    <property type="molecule type" value="Genomic_DNA"/>
</dbReference>
<evidence type="ECO:0000259" key="8">
    <source>
        <dbReference type="Pfam" id="PF20684"/>
    </source>
</evidence>
<feature type="compositionally biased region" description="Low complexity" evidence="6">
    <location>
        <begin position="293"/>
        <end position="308"/>
    </location>
</feature>
<feature type="transmembrane region" description="Helical" evidence="7">
    <location>
        <begin position="123"/>
        <end position="143"/>
    </location>
</feature>
<accession>A0A5M9JPR7</accession>
<comment type="subcellular location">
    <subcellularLocation>
        <location evidence="1">Membrane</location>
        <topology evidence="1">Multi-pass membrane protein</topology>
    </subcellularLocation>
</comment>
<comment type="caution">
    <text evidence="9">The sequence shown here is derived from an EMBL/GenBank/DDBJ whole genome shotgun (WGS) entry which is preliminary data.</text>
</comment>
<gene>
    <name evidence="9" type="ORF">EYC84_001365</name>
</gene>
<feature type="transmembrane region" description="Helical" evidence="7">
    <location>
        <begin position="163"/>
        <end position="186"/>
    </location>
</feature>
<keyword evidence="4 7" id="KW-0472">Membrane</keyword>
<dbReference type="PANTHER" id="PTHR33048:SF96">
    <property type="entry name" value="INTEGRAL MEMBRANE PROTEIN"/>
    <property type="match status" value="1"/>
</dbReference>
<evidence type="ECO:0000256" key="6">
    <source>
        <dbReference type="SAM" id="MobiDB-lite"/>
    </source>
</evidence>
<dbReference type="AlphaFoldDB" id="A0A5M9JPR7"/>
<keyword evidence="10" id="KW-1185">Reference proteome</keyword>
<keyword evidence="3 7" id="KW-1133">Transmembrane helix</keyword>
<evidence type="ECO:0000256" key="7">
    <source>
        <dbReference type="SAM" id="Phobius"/>
    </source>
</evidence>
<dbReference type="GO" id="GO:0016020">
    <property type="term" value="C:membrane"/>
    <property type="evidence" value="ECO:0007669"/>
    <property type="project" value="UniProtKB-SubCell"/>
</dbReference>
<comment type="similarity">
    <text evidence="5">Belongs to the SAT4 family.</text>
</comment>
<feature type="transmembrane region" description="Helical" evidence="7">
    <location>
        <begin position="88"/>
        <end position="111"/>
    </location>
</feature>
<dbReference type="Proteomes" id="UP000322873">
    <property type="component" value="Unassembled WGS sequence"/>
</dbReference>
<dbReference type="InterPro" id="IPR049326">
    <property type="entry name" value="Rhodopsin_dom_fungi"/>
</dbReference>
<keyword evidence="2 7" id="KW-0812">Transmembrane</keyword>
<protein>
    <recommendedName>
        <fullName evidence="8">Rhodopsin domain-containing protein</fullName>
    </recommendedName>
</protein>
<reference evidence="9 10" key="1">
    <citation type="submission" date="2019-06" db="EMBL/GenBank/DDBJ databases">
        <title>Genome Sequence of the Brown Rot Fungal Pathogen Monilinia fructicola.</title>
        <authorList>
            <person name="De Miccolis Angelini R.M."/>
            <person name="Landi L."/>
            <person name="Abate D."/>
            <person name="Pollastro S."/>
            <person name="Romanazzi G."/>
            <person name="Faretra F."/>
        </authorList>
    </citation>
    <scope>NUCLEOTIDE SEQUENCE [LARGE SCALE GENOMIC DNA]</scope>
    <source>
        <strain evidence="9 10">Mfrc123</strain>
    </source>
</reference>
<feature type="compositionally biased region" description="Basic and acidic residues" evidence="6">
    <location>
        <begin position="225"/>
        <end position="242"/>
    </location>
</feature>
<evidence type="ECO:0000256" key="2">
    <source>
        <dbReference type="ARBA" id="ARBA00022692"/>
    </source>
</evidence>
<name>A0A5M9JPR7_MONFR</name>
<sequence>MSGSHAWKLYVAVYYGYFSEWSYILLITTIKISIGLFYLRIIIPPWQRLVVKCTMWIVVFFGFAYFWTPSGVSTAQTGGCLPNGVIVGATYAHSTINAGTDWALALLPILMLWNVHMPVGVKFIVGGIVACGILASTTTLIRISSISAAGNIQDWLFDTISLAVWSTAEPGVAIFAACIATLRPLLCRLFPNNFRRLTVRKQPELRIPANLAGKGTSSDDVEMGDTVKTEDGKKFEPEVEDSSRTIEIHWDERNGDGNLEWVDTPTTFIQRYSGSSSGSDSRELEYEIEDSLHTSSLRSSRLLPPTASYKRDSGSTLASDGLEEYIEDYPRTQLRPSPQVPTLTYTPSSPSPTIPPPTSPSPSHLAFCMRDSQYSRNSKIEPSSPI</sequence>
<evidence type="ECO:0000256" key="3">
    <source>
        <dbReference type="ARBA" id="ARBA00022989"/>
    </source>
</evidence>
<feature type="region of interest" description="Disordered" evidence="6">
    <location>
        <begin position="293"/>
        <end position="366"/>
    </location>
</feature>
<organism evidence="9 10">
    <name type="scientific">Monilinia fructicola</name>
    <name type="common">Brown rot fungus</name>
    <name type="synonym">Ciboria fructicola</name>
    <dbReference type="NCBI Taxonomy" id="38448"/>
    <lineage>
        <taxon>Eukaryota</taxon>
        <taxon>Fungi</taxon>
        <taxon>Dikarya</taxon>
        <taxon>Ascomycota</taxon>
        <taxon>Pezizomycotina</taxon>
        <taxon>Leotiomycetes</taxon>
        <taxon>Helotiales</taxon>
        <taxon>Sclerotiniaceae</taxon>
        <taxon>Monilinia</taxon>
    </lineage>
</organism>
<proteinExistence type="inferred from homology"/>